<feature type="transmembrane region" description="Helical" evidence="1">
    <location>
        <begin position="29"/>
        <end position="51"/>
    </location>
</feature>
<keyword evidence="1" id="KW-1133">Transmembrane helix</keyword>
<name>A0A6G1PBH1_CHAAH</name>
<evidence type="ECO:0000313" key="3">
    <source>
        <dbReference type="Proteomes" id="UP000503349"/>
    </source>
</evidence>
<keyword evidence="1" id="KW-0812">Transmembrane</keyword>
<reference evidence="3" key="2">
    <citation type="submission" date="2019-02" db="EMBL/GenBank/DDBJ databases">
        <title>Opniocepnalus argus Var Kimnra genome.</title>
        <authorList>
            <person name="Zhou C."/>
            <person name="Xiao S."/>
        </authorList>
    </citation>
    <scope>NUCLEOTIDE SEQUENCE [LARGE SCALE GENOMIC DNA]</scope>
</reference>
<dbReference type="Proteomes" id="UP000503349">
    <property type="component" value="Chromosome 3"/>
</dbReference>
<proteinExistence type="predicted"/>
<reference evidence="2 3" key="1">
    <citation type="submission" date="2019-02" db="EMBL/GenBank/DDBJ databases">
        <title>Opniocepnalus argus genome.</title>
        <authorList>
            <person name="Zhou C."/>
            <person name="Xiao S."/>
        </authorList>
    </citation>
    <scope>NUCLEOTIDE SEQUENCE [LARGE SCALE GENOMIC DNA]</scope>
    <source>
        <strain evidence="2">OARG1902GOOAL</strain>
        <tissue evidence="2">Muscle</tissue>
    </source>
</reference>
<sequence>MEYKNLPDAVKAPKSLSATMIPAKPGRKLYRLVGVSFGLLCILQAILNISLRLTYKLYKKISKAYVDRTVLLE</sequence>
<keyword evidence="1" id="KW-0472">Membrane</keyword>
<evidence type="ECO:0000256" key="1">
    <source>
        <dbReference type="SAM" id="Phobius"/>
    </source>
</evidence>
<evidence type="ECO:0000313" key="2">
    <source>
        <dbReference type="EMBL" id="KAF3687474.1"/>
    </source>
</evidence>
<keyword evidence="3" id="KW-1185">Reference proteome</keyword>
<organism evidence="2 3">
    <name type="scientific">Channa argus</name>
    <name type="common">Northern snakehead</name>
    <name type="synonym">Ophicephalus argus</name>
    <dbReference type="NCBI Taxonomy" id="215402"/>
    <lineage>
        <taxon>Eukaryota</taxon>
        <taxon>Metazoa</taxon>
        <taxon>Chordata</taxon>
        <taxon>Craniata</taxon>
        <taxon>Vertebrata</taxon>
        <taxon>Euteleostomi</taxon>
        <taxon>Actinopterygii</taxon>
        <taxon>Neopterygii</taxon>
        <taxon>Teleostei</taxon>
        <taxon>Neoteleostei</taxon>
        <taxon>Acanthomorphata</taxon>
        <taxon>Anabantaria</taxon>
        <taxon>Anabantiformes</taxon>
        <taxon>Channoidei</taxon>
        <taxon>Channidae</taxon>
        <taxon>Channa</taxon>
    </lineage>
</organism>
<dbReference type="EMBL" id="CM015714">
    <property type="protein sequence ID" value="KAF3687474.1"/>
    <property type="molecule type" value="Genomic_DNA"/>
</dbReference>
<protein>
    <submittedName>
        <fullName evidence="2">Uncharacterized protein</fullName>
    </submittedName>
</protein>
<dbReference type="AlphaFoldDB" id="A0A6G1PBH1"/>
<accession>A0A6G1PBH1</accession>
<gene>
    <name evidence="2" type="ORF">EXN66_Car003146</name>
</gene>